<keyword evidence="3" id="KW-1185">Reference proteome</keyword>
<comment type="caution">
    <text evidence="2">The sequence shown here is derived from an EMBL/GenBank/DDBJ whole genome shotgun (WGS) entry which is preliminary data.</text>
</comment>
<dbReference type="Proteomes" id="UP000244069">
    <property type="component" value="Unassembled WGS sequence"/>
</dbReference>
<protein>
    <submittedName>
        <fullName evidence="2">Uncharacterized protein</fullName>
    </submittedName>
</protein>
<evidence type="ECO:0000256" key="1">
    <source>
        <dbReference type="SAM" id="MobiDB-lite"/>
    </source>
</evidence>
<dbReference type="RefSeq" id="WP_107975098.1">
    <property type="nucleotide sequence ID" value="NZ_BMEZ01000005.1"/>
</dbReference>
<gene>
    <name evidence="2" type="ORF">C8N44_10531</name>
</gene>
<sequence>MSAAGTPGWDAAFSPDTTLRLADPVAGLSDSSTRWRDTVAQAADRAGLSPGTVELALVPLFTSDVPPSAPAGPLLKTTASGGLRVAVSPLHLLARGRAIALGTAFEGGPIAFEAAAFDRAAQAWETGGPEALADMDVPHRPVLEAIFSTASGGGFLPFAQQAGEAANDCVAASLPLLEELLVREMAAAASDGSDEGPEPALRGLVPPCLGGP</sequence>
<dbReference type="EMBL" id="QBKN01000005">
    <property type="protein sequence ID" value="PTX50173.1"/>
    <property type="molecule type" value="Genomic_DNA"/>
</dbReference>
<organism evidence="2 3">
    <name type="scientific">Allosediminivita pacifica</name>
    <dbReference type="NCBI Taxonomy" id="1267769"/>
    <lineage>
        <taxon>Bacteria</taxon>
        <taxon>Pseudomonadati</taxon>
        <taxon>Pseudomonadota</taxon>
        <taxon>Alphaproteobacteria</taxon>
        <taxon>Rhodobacterales</taxon>
        <taxon>Paracoccaceae</taxon>
        <taxon>Allosediminivita</taxon>
    </lineage>
</organism>
<reference evidence="2 3" key="1">
    <citation type="submission" date="2018-04" db="EMBL/GenBank/DDBJ databases">
        <title>Genomic Encyclopedia of Archaeal and Bacterial Type Strains, Phase II (KMG-II): from individual species to whole genera.</title>
        <authorList>
            <person name="Goeker M."/>
        </authorList>
    </citation>
    <scope>NUCLEOTIDE SEQUENCE [LARGE SCALE GENOMIC DNA]</scope>
    <source>
        <strain evidence="2 3">DSM 29329</strain>
    </source>
</reference>
<evidence type="ECO:0000313" key="3">
    <source>
        <dbReference type="Proteomes" id="UP000244069"/>
    </source>
</evidence>
<proteinExistence type="predicted"/>
<dbReference type="AlphaFoldDB" id="A0A2T6B2C2"/>
<accession>A0A2T6B2C2</accession>
<name>A0A2T6B2C2_9RHOB</name>
<evidence type="ECO:0000313" key="2">
    <source>
        <dbReference type="EMBL" id="PTX50173.1"/>
    </source>
</evidence>
<feature type="region of interest" description="Disordered" evidence="1">
    <location>
        <begin position="188"/>
        <end position="212"/>
    </location>
</feature>